<gene>
    <name evidence="1" type="ORF">BBEV_0624</name>
</gene>
<keyword evidence="2" id="KW-1185">Reference proteome</keyword>
<dbReference type="InterPro" id="IPR002763">
    <property type="entry name" value="DUF72"/>
</dbReference>
<dbReference type="Proteomes" id="UP000094463">
    <property type="component" value="Chromosome"/>
</dbReference>
<dbReference type="RefSeq" id="WP_069364140.1">
    <property type="nucleotide sequence ID" value="NZ_CP012502.1"/>
</dbReference>
<accession>A0A1D7QSN0</accession>
<organism evidence="1 2">
    <name type="scientific">Salisediminibacterium beveridgei</name>
    <dbReference type="NCBI Taxonomy" id="632773"/>
    <lineage>
        <taxon>Bacteria</taxon>
        <taxon>Bacillati</taxon>
        <taxon>Bacillota</taxon>
        <taxon>Bacilli</taxon>
        <taxon>Bacillales</taxon>
        <taxon>Bacillaceae</taxon>
        <taxon>Salisediminibacterium</taxon>
    </lineage>
</organism>
<evidence type="ECO:0008006" key="3">
    <source>
        <dbReference type="Google" id="ProtNLM"/>
    </source>
</evidence>
<name>A0A1D7QSN0_9BACI</name>
<dbReference type="OrthoDB" id="9780310at2"/>
<dbReference type="SUPFAM" id="SSF117396">
    <property type="entry name" value="TM1631-like"/>
    <property type="match status" value="1"/>
</dbReference>
<dbReference type="KEGG" id="bbev:BBEV_0624"/>
<sequence>MKKEQLLIGCTGWGDHDTLYETPGSAGRKLQTYASHFPIVELDATFYAIPNEQTVQKWIAETPDIFQFVVKAYQGMTGHQREENPFSSQKAMFDAFDTAMAPMRDAGKLAMILFQFPPWFTVTKERVNLLRGIRERYRDYDLALEFRHQSWFSDEMREKTLSYMRADQWIHSICDEPQAGEKSIPCVPEPTSSDKSLVRLHGRNTGGWTYPSKGEEWRDVRYLYEYNRAELEELSQLIQNIHEQVGESYVVFNNNSGGHAAQNAKQVQEILGITYTGLFPRQINLF</sequence>
<proteinExistence type="predicted"/>
<dbReference type="STRING" id="632773.BBEV_0624"/>
<dbReference type="PANTHER" id="PTHR30348">
    <property type="entry name" value="UNCHARACTERIZED PROTEIN YECE"/>
    <property type="match status" value="1"/>
</dbReference>
<dbReference type="AlphaFoldDB" id="A0A1D7QSN0"/>
<evidence type="ECO:0000313" key="1">
    <source>
        <dbReference type="EMBL" id="AOM82016.1"/>
    </source>
</evidence>
<dbReference type="PANTHER" id="PTHR30348:SF13">
    <property type="entry name" value="UPF0759 PROTEIN YUNF"/>
    <property type="match status" value="1"/>
</dbReference>
<protein>
    <recommendedName>
        <fullName evidence="3">DUF72 domain-containing protein</fullName>
    </recommendedName>
</protein>
<dbReference type="InterPro" id="IPR036520">
    <property type="entry name" value="UPF0759_sf"/>
</dbReference>
<reference evidence="1 2" key="1">
    <citation type="submission" date="2015-08" db="EMBL/GenBank/DDBJ databases">
        <title>The complete genome sequence of Bacillus beveridgei MLTeJB.</title>
        <authorList>
            <person name="Hanson T.E."/>
            <person name="Mesa C."/>
            <person name="Basesman S.M."/>
            <person name="Oremland R.S."/>
        </authorList>
    </citation>
    <scope>NUCLEOTIDE SEQUENCE [LARGE SCALE GENOMIC DNA]</scope>
    <source>
        <strain evidence="1 2">MLTeJB</strain>
    </source>
</reference>
<dbReference type="PATRIC" id="fig|632773.3.peg.670"/>
<dbReference type="EMBL" id="CP012502">
    <property type="protein sequence ID" value="AOM82016.1"/>
    <property type="molecule type" value="Genomic_DNA"/>
</dbReference>
<evidence type="ECO:0000313" key="2">
    <source>
        <dbReference type="Proteomes" id="UP000094463"/>
    </source>
</evidence>
<dbReference type="Gene3D" id="3.20.20.410">
    <property type="entry name" value="Protein of unknown function UPF0759"/>
    <property type="match status" value="1"/>
</dbReference>
<dbReference type="Pfam" id="PF01904">
    <property type="entry name" value="DUF72"/>
    <property type="match status" value="1"/>
</dbReference>